<sequence>MLSRWLLLGLLSIGWVSTAQATVDQSNPYSMVEEVAAVLLSHYRSEQELLQREPQQLRPLVEEHLMPYVNHTYASYKVMGKAVRKASPEQRQRFTDEFRQYMIGIFANAFTIYTDQTISYEPKKPLGDRGIVNVGVTFDDGKRAPIEVKFKMRLNKKSGQWQAIDLIAEGASILAAKESEFDGLIRKQGLDEVINMLAEKNRQAVQPAEAPAS</sequence>
<proteinExistence type="predicted"/>
<feature type="signal peptide" evidence="1">
    <location>
        <begin position="1"/>
        <end position="21"/>
    </location>
</feature>
<dbReference type="InterPro" id="IPR008869">
    <property type="entry name" value="MlaC/ttg2D"/>
</dbReference>
<keyword evidence="3" id="KW-1185">Reference proteome</keyword>
<evidence type="ECO:0000313" key="3">
    <source>
        <dbReference type="Proteomes" id="UP000501602"/>
    </source>
</evidence>
<feature type="chain" id="PRO_5026347530" evidence="1">
    <location>
        <begin position="22"/>
        <end position="213"/>
    </location>
</feature>
<dbReference type="PIRSF" id="PIRSF004649">
    <property type="entry name" value="MlaC"/>
    <property type="match status" value="1"/>
</dbReference>
<protein>
    <submittedName>
        <fullName evidence="2">Toluene tolerance protein</fullName>
    </submittedName>
</protein>
<gene>
    <name evidence="2" type="ORF">HER31_13860</name>
</gene>
<keyword evidence="1" id="KW-0732">Signal</keyword>
<organism evidence="2 3">
    <name type="scientific">Ferrimonas lipolytica</name>
    <dbReference type="NCBI Taxonomy" id="2724191"/>
    <lineage>
        <taxon>Bacteria</taxon>
        <taxon>Pseudomonadati</taxon>
        <taxon>Pseudomonadota</taxon>
        <taxon>Gammaproteobacteria</taxon>
        <taxon>Alteromonadales</taxon>
        <taxon>Ferrimonadaceae</taxon>
        <taxon>Ferrimonas</taxon>
    </lineage>
</organism>
<dbReference type="EMBL" id="CP051180">
    <property type="protein sequence ID" value="QIZ77883.1"/>
    <property type="molecule type" value="Genomic_DNA"/>
</dbReference>
<dbReference type="RefSeq" id="WP_168661300.1">
    <property type="nucleotide sequence ID" value="NZ_CP051180.1"/>
</dbReference>
<dbReference type="PANTHER" id="PTHR36573:SF1">
    <property type="entry name" value="INTERMEMBRANE PHOSPHOLIPID TRANSPORT SYSTEM BINDING PROTEIN MLAC"/>
    <property type="match status" value="1"/>
</dbReference>
<evidence type="ECO:0000313" key="2">
    <source>
        <dbReference type="EMBL" id="QIZ77883.1"/>
    </source>
</evidence>
<reference evidence="2 3" key="1">
    <citation type="submission" date="2020-04" db="EMBL/GenBank/DDBJ databases">
        <title>Ferrimonas sp. S7 isolated from sea water.</title>
        <authorList>
            <person name="Bae S.S."/>
            <person name="Baek K."/>
        </authorList>
    </citation>
    <scope>NUCLEOTIDE SEQUENCE [LARGE SCALE GENOMIC DNA]</scope>
    <source>
        <strain evidence="2 3">S7</strain>
    </source>
</reference>
<dbReference type="Proteomes" id="UP000501602">
    <property type="component" value="Chromosome"/>
</dbReference>
<dbReference type="KEGG" id="fes:HER31_13860"/>
<evidence type="ECO:0000256" key="1">
    <source>
        <dbReference type="SAM" id="SignalP"/>
    </source>
</evidence>
<dbReference type="Pfam" id="PF05494">
    <property type="entry name" value="MlaC"/>
    <property type="match status" value="1"/>
</dbReference>
<dbReference type="AlphaFoldDB" id="A0A6H1UHU3"/>
<name>A0A6H1UHU3_9GAMM</name>
<accession>A0A6H1UHU3</accession>
<dbReference type="Gene3D" id="3.10.450.710">
    <property type="entry name" value="Tgt2/MlaC"/>
    <property type="match status" value="1"/>
</dbReference>
<dbReference type="InterPro" id="IPR042245">
    <property type="entry name" value="Tgt2/MlaC_sf"/>
</dbReference>
<dbReference type="PANTHER" id="PTHR36573">
    <property type="entry name" value="INTERMEMBRANE PHOSPHOLIPID TRANSPORT SYSTEM BINDING PROTEIN MLAC"/>
    <property type="match status" value="1"/>
</dbReference>